<gene>
    <name evidence="2" type="ORF">SAMN05444364_1487</name>
</gene>
<dbReference type="SUPFAM" id="SSF52540">
    <property type="entry name" value="P-loop containing nucleoside triphosphate hydrolases"/>
    <property type="match status" value="1"/>
</dbReference>
<dbReference type="Proteomes" id="UP000184105">
    <property type="component" value="Unassembled WGS sequence"/>
</dbReference>
<dbReference type="RefSeq" id="WP_025839801.1">
    <property type="nucleotide sequence ID" value="NZ_BAKP01000058.1"/>
</dbReference>
<dbReference type="PANTHER" id="PTHR40396:SF1">
    <property type="entry name" value="ATPASE AAA-TYPE CORE DOMAIN-CONTAINING PROTEIN"/>
    <property type="match status" value="1"/>
</dbReference>
<comment type="caution">
    <text evidence="2">The sequence shown here is derived from an EMBL/GenBank/DDBJ whole genome shotgun (WGS) entry which is preliminary data.</text>
</comment>
<organism evidence="2 3">
    <name type="scientific">Prevotella scopos JCM 17725</name>
    <dbReference type="NCBI Taxonomy" id="1236518"/>
    <lineage>
        <taxon>Bacteria</taxon>
        <taxon>Pseudomonadati</taxon>
        <taxon>Bacteroidota</taxon>
        <taxon>Bacteroidia</taxon>
        <taxon>Bacteroidales</taxon>
        <taxon>Prevotellaceae</taxon>
        <taxon>Prevotella</taxon>
    </lineage>
</organism>
<dbReference type="GO" id="GO:0005524">
    <property type="term" value="F:ATP binding"/>
    <property type="evidence" value="ECO:0007669"/>
    <property type="project" value="InterPro"/>
</dbReference>
<evidence type="ECO:0000313" key="3">
    <source>
        <dbReference type="Proteomes" id="UP000184105"/>
    </source>
</evidence>
<keyword evidence="3" id="KW-1185">Reference proteome</keyword>
<dbReference type="AlphaFoldDB" id="A0AAX2F7F0"/>
<accession>A0AAX2F7F0</accession>
<dbReference type="Gene3D" id="3.40.50.300">
    <property type="entry name" value="P-loop containing nucleotide triphosphate hydrolases"/>
    <property type="match status" value="1"/>
</dbReference>
<name>A0AAX2F7F0_9BACT</name>
<proteinExistence type="predicted"/>
<dbReference type="Pfam" id="PF13304">
    <property type="entry name" value="AAA_21"/>
    <property type="match status" value="2"/>
</dbReference>
<evidence type="ECO:0000313" key="2">
    <source>
        <dbReference type="EMBL" id="SHG17533.1"/>
    </source>
</evidence>
<reference evidence="2 3" key="1">
    <citation type="submission" date="2016-11" db="EMBL/GenBank/DDBJ databases">
        <authorList>
            <person name="Varghese N."/>
            <person name="Submissions S."/>
        </authorList>
    </citation>
    <scope>NUCLEOTIDE SEQUENCE [LARGE SCALE GENOMIC DNA]</scope>
    <source>
        <strain evidence="2 3">DSM 22613</strain>
    </source>
</reference>
<dbReference type="PANTHER" id="PTHR40396">
    <property type="entry name" value="ATPASE-LIKE PROTEIN"/>
    <property type="match status" value="1"/>
</dbReference>
<dbReference type="InterPro" id="IPR003959">
    <property type="entry name" value="ATPase_AAA_core"/>
</dbReference>
<protein>
    <recommendedName>
        <fullName evidence="1">ATPase AAA-type core domain-containing protein</fullName>
    </recommendedName>
</protein>
<evidence type="ECO:0000259" key="1">
    <source>
        <dbReference type="Pfam" id="PF13304"/>
    </source>
</evidence>
<dbReference type="InterPro" id="IPR027417">
    <property type="entry name" value="P-loop_NTPase"/>
</dbReference>
<dbReference type="GO" id="GO:0016887">
    <property type="term" value="F:ATP hydrolysis activity"/>
    <property type="evidence" value="ECO:0007669"/>
    <property type="project" value="InterPro"/>
</dbReference>
<dbReference type="EMBL" id="FQWA01000048">
    <property type="protein sequence ID" value="SHG17533.1"/>
    <property type="molecule type" value="Genomic_DNA"/>
</dbReference>
<feature type="domain" description="ATPase AAA-type core" evidence="1">
    <location>
        <begin position="246"/>
        <end position="373"/>
    </location>
</feature>
<feature type="domain" description="ATPase AAA-type core" evidence="1">
    <location>
        <begin position="48"/>
        <end position="145"/>
    </location>
</feature>
<sequence>MIEEITFKNVLSFKEENTFSFEATADTTFEAQQVVTMPNGTRLLKLGILYGPNAGGKSNLLRAISILRDFMVSDPQNMDEPTGFEQFMLDKETPSQPSEFNIKFWVEGIRYWYQLKATRQQVLQEKLSYYKTTQPIKVFERVLEDGQSVLSFNPAVQKIDQEEQKALTLNCLPNKSFFAARGRVNIKMEHVDVVRAWVRDKFMSMVGPHTNVSRYYRNKIGEDAALKTHLLKFMHQADFNITGINDKIKDAQYLTHLSEILQTEGLFTEEEKERLTSQNLYKEHVLDFEHTVENNRGQEIYELSTRQESEGTTRVMGVEAAIYEAVKNDSILMIDEIESSLHPKLIEFIIQEYITNSNESQMLLTTHYPGLLNTIDDLVRKDNIWFVEKDKSGASNLYSLVEFKGLNKISRFDNAYSNGQFGALPNI</sequence>